<evidence type="ECO:0000259" key="1">
    <source>
        <dbReference type="Pfam" id="PF09623"/>
    </source>
</evidence>
<evidence type="ECO:0000313" key="3">
    <source>
        <dbReference type="Proteomes" id="UP000189177"/>
    </source>
</evidence>
<dbReference type="Pfam" id="PF09623">
    <property type="entry name" value="Cas_NE0113"/>
    <property type="match status" value="1"/>
</dbReference>
<name>A0A1V3A0G8_9GAMM</name>
<dbReference type="STRING" id="252474.B1A74_03155"/>
<dbReference type="Proteomes" id="UP000189177">
    <property type="component" value="Unassembled WGS sequence"/>
</dbReference>
<sequence>MESAETHSTPRNALLCVAGLAPQIITETLYGLAVQRDPAFVPDSIHVVTTQEGAERARLTLLDPSQGYFYRLCADYGLDPEQIDFSAETIHVIRDQHGQPLDDIRDPAHNEAAADLIVDLVRRLTQDPQLTLHASIAGGRKTMGYYLGYALSLFGRPQDELSHVLVSEPFEGHYQFFYPPHTPVVLYTREQKPIRTSDAEITLAQIPFVRLRGGLSDLLVEEGVGFSEAINRAQASLKPPRLELDLERLEIHCRDETLTLSPVNFAFYLWLARRARNGEPPVARQEVGPEYAQQFLQAYYDISNPMAGDRERVEKAVKEGMPPDYFDQRKSHVNRELNKLGPAAEAYRIQQTGSRPRVRYQLTLDPEKIEIRPSTRGP</sequence>
<reference evidence="2 3" key="1">
    <citation type="submission" date="2017-02" db="EMBL/GenBank/DDBJ databases">
        <title>Genomic diversity within the haloalkaliphilic genus Thioalkalivibrio.</title>
        <authorList>
            <person name="Ahn A.-C."/>
            <person name="Meier-Kolthoff J."/>
            <person name="Overmars L."/>
            <person name="Richter M."/>
            <person name="Woyke T."/>
            <person name="Sorokin D.Y."/>
            <person name="Muyzer G."/>
        </authorList>
    </citation>
    <scope>NUCLEOTIDE SEQUENCE [LARGE SCALE GENOMIC DNA]</scope>
    <source>
        <strain evidence="2 3">HL17</strain>
    </source>
</reference>
<dbReference type="InterPro" id="IPR013413">
    <property type="entry name" value="CRISPR-assoc_prot_NE0113"/>
</dbReference>
<dbReference type="EMBL" id="MUZR01000008">
    <property type="protein sequence ID" value="OOC10842.1"/>
    <property type="molecule type" value="Genomic_DNA"/>
</dbReference>
<gene>
    <name evidence="2" type="ORF">B1A74_03155</name>
</gene>
<feature type="domain" description="CRISPR system ring nuclease SSO2081-like" evidence="1">
    <location>
        <begin position="21"/>
        <end position="237"/>
    </location>
</feature>
<protein>
    <submittedName>
        <fullName evidence="2">CRISPR-associated protein</fullName>
    </submittedName>
</protein>
<dbReference type="OrthoDB" id="9805822at2"/>
<comment type="caution">
    <text evidence="2">The sequence shown here is derived from an EMBL/GenBank/DDBJ whole genome shotgun (WGS) entry which is preliminary data.</text>
</comment>
<dbReference type="CDD" id="cd09741">
    <property type="entry name" value="Csx1_III-U"/>
    <property type="match status" value="1"/>
</dbReference>
<accession>A0A1V3A0G8</accession>
<proteinExistence type="predicted"/>
<evidence type="ECO:0000313" key="2">
    <source>
        <dbReference type="EMBL" id="OOC10842.1"/>
    </source>
</evidence>
<dbReference type="AlphaFoldDB" id="A0A1V3A0G8"/>
<keyword evidence="3" id="KW-1185">Reference proteome</keyword>
<organism evidence="2 3">
    <name type="scientific">Thioalkalivibrio halophilus</name>
    <dbReference type="NCBI Taxonomy" id="252474"/>
    <lineage>
        <taxon>Bacteria</taxon>
        <taxon>Pseudomonadati</taxon>
        <taxon>Pseudomonadota</taxon>
        <taxon>Gammaproteobacteria</taxon>
        <taxon>Chromatiales</taxon>
        <taxon>Ectothiorhodospiraceae</taxon>
        <taxon>Thioalkalivibrio</taxon>
    </lineage>
</organism>
<dbReference type="RefSeq" id="WP_024329734.1">
    <property type="nucleotide sequence ID" value="NZ_MUZR01000008.1"/>
</dbReference>
<dbReference type="InterPro" id="IPR019092">
    <property type="entry name" value="SSO2081-like_dom"/>
</dbReference>
<dbReference type="NCBIfam" id="TIGR02584">
    <property type="entry name" value="cas_NE0113"/>
    <property type="match status" value="1"/>
</dbReference>